<sequence>MIHASTIFLISVPVALHRILLYQYQSYYLFHYMYDLIAHFYLNFTFKMPSKYTYISIYNQLLVYLKYNSKDIFS</sequence>
<reference evidence="1" key="1">
    <citation type="submission" date="2016-02" db="EMBL/GenBank/DDBJ databases">
        <title>WGS assembly of Manihot esculenta.</title>
        <authorList>
            <person name="Bredeson J.V."/>
            <person name="Prochnik S.E."/>
            <person name="Lyons J.B."/>
            <person name="Schmutz J."/>
            <person name="Grimwood J."/>
            <person name="Vrebalov J."/>
            <person name="Bart R.S."/>
            <person name="Amuge T."/>
            <person name="Ferguson M.E."/>
            <person name="Green R."/>
            <person name="Putnam N."/>
            <person name="Stites J."/>
            <person name="Rounsley S."/>
            <person name="Rokhsar D.S."/>
        </authorList>
    </citation>
    <scope>NUCLEOTIDE SEQUENCE [LARGE SCALE GENOMIC DNA]</scope>
    <source>
        <tissue evidence="1">Leaf</tissue>
    </source>
</reference>
<accession>A0A2C9WNR9</accession>
<organism evidence="1">
    <name type="scientific">Manihot esculenta</name>
    <name type="common">Cassava</name>
    <name type="synonym">Jatropha manihot</name>
    <dbReference type="NCBI Taxonomy" id="3983"/>
    <lineage>
        <taxon>Eukaryota</taxon>
        <taxon>Viridiplantae</taxon>
        <taxon>Streptophyta</taxon>
        <taxon>Embryophyta</taxon>
        <taxon>Tracheophyta</taxon>
        <taxon>Spermatophyta</taxon>
        <taxon>Magnoliopsida</taxon>
        <taxon>eudicotyledons</taxon>
        <taxon>Gunneridae</taxon>
        <taxon>Pentapetalae</taxon>
        <taxon>rosids</taxon>
        <taxon>fabids</taxon>
        <taxon>Malpighiales</taxon>
        <taxon>Euphorbiaceae</taxon>
        <taxon>Crotonoideae</taxon>
        <taxon>Manihoteae</taxon>
        <taxon>Manihot</taxon>
    </lineage>
</organism>
<dbReference type="EMBL" id="CM004387">
    <property type="protein sequence ID" value="OAY61929.1"/>
    <property type="molecule type" value="Genomic_DNA"/>
</dbReference>
<evidence type="ECO:0000313" key="1">
    <source>
        <dbReference type="EMBL" id="OAY61929.1"/>
    </source>
</evidence>
<gene>
    <name evidence="1" type="ORF">MANES_01G228200</name>
</gene>
<dbReference type="AlphaFoldDB" id="A0A2C9WNR9"/>
<protein>
    <submittedName>
        <fullName evidence="1">Uncharacterized protein</fullName>
    </submittedName>
</protein>
<proteinExistence type="predicted"/>
<name>A0A2C9WNR9_MANES</name>